<keyword evidence="1" id="KW-1133">Transmembrane helix</keyword>
<sequence length="190" mass="21655">MSKSSVPQKIAQTTRLYRKLHTWAAVPLFVCMFLIGTTGLLLGWKKQAGILPKTAQGTELKSQQWISLDSIQKIAKVYVVEELNLPDRIDRIDVRPQKGIAKIVFVEHFTELQIDCSTGKILSVNTRTSDIIEKIHDGSLLDFWMESDGEAAKLTYTSIVSLGLILLSFSGFWLWYNPIRIRRMKRSDSR</sequence>
<organism evidence="2 3">
    <name type="scientific">Arundinibacter roseus</name>
    <dbReference type="NCBI Taxonomy" id="2070510"/>
    <lineage>
        <taxon>Bacteria</taxon>
        <taxon>Pseudomonadati</taxon>
        <taxon>Bacteroidota</taxon>
        <taxon>Cytophagia</taxon>
        <taxon>Cytophagales</taxon>
        <taxon>Spirosomataceae</taxon>
        <taxon>Arundinibacter</taxon>
    </lineage>
</organism>
<gene>
    <name evidence="2" type="ORF">EZE20_15575</name>
</gene>
<keyword evidence="1" id="KW-0472">Membrane</keyword>
<comment type="caution">
    <text evidence="2">The sequence shown here is derived from an EMBL/GenBank/DDBJ whole genome shotgun (WGS) entry which is preliminary data.</text>
</comment>
<protein>
    <submittedName>
        <fullName evidence="2">PepSY domain-containing protein</fullName>
    </submittedName>
</protein>
<dbReference type="AlphaFoldDB" id="A0A4R4KAR7"/>
<evidence type="ECO:0000313" key="2">
    <source>
        <dbReference type="EMBL" id="TDB63716.1"/>
    </source>
</evidence>
<dbReference type="InterPro" id="IPR005625">
    <property type="entry name" value="PepSY-ass_TM"/>
</dbReference>
<dbReference type="Proteomes" id="UP000295706">
    <property type="component" value="Unassembled WGS sequence"/>
</dbReference>
<keyword evidence="1" id="KW-0812">Transmembrane</keyword>
<dbReference type="OrthoDB" id="271465at2"/>
<keyword evidence="3" id="KW-1185">Reference proteome</keyword>
<evidence type="ECO:0000256" key="1">
    <source>
        <dbReference type="SAM" id="Phobius"/>
    </source>
</evidence>
<evidence type="ECO:0000313" key="3">
    <source>
        <dbReference type="Proteomes" id="UP000295706"/>
    </source>
</evidence>
<name>A0A4R4KAR7_9BACT</name>
<feature type="transmembrane region" description="Helical" evidence="1">
    <location>
        <begin position="20"/>
        <end position="44"/>
    </location>
</feature>
<reference evidence="2 3" key="1">
    <citation type="submission" date="2019-02" db="EMBL/GenBank/DDBJ databases">
        <title>Arundinibacter roseus gen. nov., sp. nov., a new member of the family Cytophagaceae.</title>
        <authorList>
            <person name="Szuroczki S."/>
            <person name="Khayer B."/>
            <person name="Sproer C."/>
            <person name="Toumi M."/>
            <person name="Szabo A."/>
            <person name="Felfoldi T."/>
            <person name="Schumann P."/>
            <person name="Toth E."/>
        </authorList>
    </citation>
    <scope>NUCLEOTIDE SEQUENCE [LARGE SCALE GENOMIC DNA]</scope>
    <source>
        <strain evidence="2 3">DMA-k-7a</strain>
    </source>
</reference>
<dbReference type="Pfam" id="PF03929">
    <property type="entry name" value="PepSY_TM"/>
    <property type="match status" value="1"/>
</dbReference>
<dbReference type="EMBL" id="SMJU01000009">
    <property type="protein sequence ID" value="TDB63716.1"/>
    <property type="molecule type" value="Genomic_DNA"/>
</dbReference>
<proteinExistence type="predicted"/>
<feature type="transmembrane region" description="Helical" evidence="1">
    <location>
        <begin position="154"/>
        <end position="176"/>
    </location>
</feature>
<dbReference type="RefSeq" id="WP_132119298.1">
    <property type="nucleotide sequence ID" value="NZ_SMJU01000009.1"/>
</dbReference>
<accession>A0A4R4KAR7</accession>